<evidence type="ECO:0000256" key="1">
    <source>
        <dbReference type="SAM" id="MobiDB-lite"/>
    </source>
</evidence>
<gene>
    <name evidence="2" type="ORF">Fmac_025238</name>
</gene>
<dbReference type="Proteomes" id="UP001603857">
    <property type="component" value="Unassembled WGS sequence"/>
</dbReference>
<organism evidence="2 3">
    <name type="scientific">Flemingia macrophylla</name>
    <dbReference type="NCBI Taxonomy" id="520843"/>
    <lineage>
        <taxon>Eukaryota</taxon>
        <taxon>Viridiplantae</taxon>
        <taxon>Streptophyta</taxon>
        <taxon>Embryophyta</taxon>
        <taxon>Tracheophyta</taxon>
        <taxon>Spermatophyta</taxon>
        <taxon>Magnoliopsida</taxon>
        <taxon>eudicotyledons</taxon>
        <taxon>Gunneridae</taxon>
        <taxon>Pentapetalae</taxon>
        <taxon>rosids</taxon>
        <taxon>fabids</taxon>
        <taxon>Fabales</taxon>
        <taxon>Fabaceae</taxon>
        <taxon>Papilionoideae</taxon>
        <taxon>50 kb inversion clade</taxon>
        <taxon>NPAAA clade</taxon>
        <taxon>indigoferoid/millettioid clade</taxon>
        <taxon>Phaseoleae</taxon>
        <taxon>Flemingia</taxon>
    </lineage>
</organism>
<evidence type="ECO:0008006" key="4">
    <source>
        <dbReference type="Google" id="ProtNLM"/>
    </source>
</evidence>
<feature type="region of interest" description="Disordered" evidence="1">
    <location>
        <begin position="311"/>
        <end position="342"/>
    </location>
</feature>
<accession>A0ABD1LTD0</accession>
<evidence type="ECO:0000313" key="2">
    <source>
        <dbReference type="EMBL" id="KAL2326180.1"/>
    </source>
</evidence>
<dbReference type="AlphaFoldDB" id="A0ABD1LTD0"/>
<sequence length="454" mass="51491">MIWGYQHQALFIVSSMDSSRSILRERVALAAWRRALKGSRWMKLQMHFRLHLTHYRRACTAAQLVVLGPFTKARCVCPACLLHFLAHVACASPTHTTPTSPTHTRRACLAPSVVVKARGPVWCYMPSNPGIQLLMIFEYSGNECSGQIKQVGEPIEVRITEWNAKGLLTRIEGLRAFLPKGELVKRVNRFTELKENGLVLLFLTSIGQHILLSYVLIEMKEITTKKTSATTHSPPPRPTPQVHTYPSDVNNQPPPPVTSQSNIALPTSQPRTLKKRLFSTKSNCTLDQLNVQHPVVAQFDIQPTLDIAYESTSEVTPEIQSESEEEATEMQTEQSKHVSRKRSWLVDSEYRQQLSQQRDDGTCNRDDLIAMGPEGVNKDHWDSFVDYRLSSRTKEICKKNKDNRKRQTVLHARKMRWFTLGETSNALSLGEGIIVGHMNSNIKEDESLVAWDWA</sequence>
<comment type="caution">
    <text evidence="2">The sequence shown here is derived from an EMBL/GenBank/DDBJ whole genome shotgun (WGS) entry which is preliminary data.</text>
</comment>
<name>A0ABD1LTD0_9FABA</name>
<dbReference type="EMBL" id="JBGMDY010000008">
    <property type="protein sequence ID" value="KAL2326180.1"/>
    <property type="molecule type" value="Genomic_DNA"/>
</dbReference>
<evidence type="ECO:0000313" key="3">
    <source>
        <dbReference type="Proteomes" id="UP001603857"/>
    </source>
</evidence>
<reference evidence="2 3" key="1">
    <citation type="submission" date="2024-08" db="EMBL/GenBank/DDBJ databases">
        <title>Insights into the chromosomal genome structure of Flemingia macrophylla.</title>
        <authorList>
            <person name="Ding Y."/>
            <person name="Zhao Y."/>
            <person name="Bi W."/>
            <person name="Wu M."/>
            <person name="Zhao G."/>
            <person name="Gong Y."/>
            <person name="Li W."/>
            <person name="Zhang P."/>
        </authorList>
    </citation>
    <scope>NUCLEOTIDE SEQUENCE [LARGE SCALE GENOMIC DNA]</scope>
    <source>
        <strain evidence="2">DYQJB</strain>
        <tissue evidence="2">Leaf</tissue>
    </source>
</reference>
<feature type="compositionally biased region" description="Polar residues" evidence="1">
    <location>
        <begin position="258"/>
        <end position="268"/>
    </location>
</feature>
<feature type="compositionally biased region" description="Polar residues" evidence="1">
    <location>
        <begin position="241"/>
        <end position="251"/>
    </location>
</feature>
<proteinExistence type="predicted"/>
<keyword evidence="3" id="KW-1185">Reference proteome</keyword>
<protein>
    <recommendedName>
        <fullName evidence="4">S1 motif domain-containing protein</fullName>
    </recommendedName>
</protein>
<feature type="region of interest" description="Disordered" evidence="1">
    <location>
        <begin position="226"/>
        <end position="268"/>
    </location>
</feature>